<protein>
    <submittedName>
        <fullName evidence="1">Uncharacterized protein</fullName>
    </submittedName>
</protein>
<evidence type="ECO:0000313" key="1">
    <source>
        <dbReference type="EMBL" id="CAE7931350.1"/>
    </source>
</evidence>
<dbReference type="OrthoDB" id="427286at2759"/>
<keyword evidence="2" id="KW-1185">Reference proteome</keyword>
<dbReference type="Proteomes" id="UP000601435">
    <property type="component" value="Unassembled WGS sequence"/>
</dbReference>
<dbReference type="AlphaFoldDB" id="A0A813BY48"/>
<name>A0A813BY48_9DINO</name>
<evidence type="ECO:0000313" key="2">
    <source>
        <dbReference type="Proteomes" id="UP000601435"/>
    </source>
</evidence>
<dbReference type="EMBL" id="CAJNJA010082029">
    <property type="protein sequence ID" value="CAE7931350.1"/>
    <property type="molecule type" value="Genomic_DNA"/>
</dbReference>
<comment type="caution">
    <text evidence="1">The sequence shown here is derived from an EMBL/GenBank/DDBJ whole genome shotgun (WGS) entry which is preliminary data.</text>
</comment>
<proteinExistence type="predicted"/>
<reference evidence="1" key="1">
    <citation type="submission" date="2021-02" db="EMBL/GenBank/DDBJ databases">
        <authorList>
            <person name="Dougan E. K."/>
            <person name="Rhodes N."/>
            <person name="Thang M."/>
            <person name="Chan C."/>
        </authorList>
    </citation>
    <scope>NUCLEOTIDE SEQUENCE</scope>
</reference>
<organism evidence="1 2">
    <name type="scientific">Symbiodinium necroappetens</name>
    <dbReference type="NCBI Taxonomy" id="1628268"/>
    <lineage>
        <taxon>Eukaryota</taxon>
        <taxon>Sar</taxon>
        <taxon>Alveolata</taxon>
        <taxon>Dinophyceae</taxon>
        <taxon>Suessiales</taxon>
        <taxon>Symbiodiniaceae</taxon>
        <taxon>Symbiodinium</taxon>
    </lineage>
</organism>
<sequence>MVPRLLSLAPLEPPQGSVFSSGAAALLALCSHSAAITSLCRPWVFSTASALLQSALRAGAGGLGAVRAAIPLAAAVEAGEDDTSPSDWHWEVEENLCMQRTFRGTWRSRAFSMSSTAGSGAFFADRAEAASPQPALRCQRLHGLAQLFRLSHLPESPNAALFQERPQLRIEVSDERMELFVSLSLFPVTRCRMPCYAVDESAPGTLGLWICELPAAASEARKRSHQLDLRPPVHVSASSPGCKEHFVSVALPRGLYTLIPFSSHVVLDQQGVQRAKFGCRSQSCGCVDSNLMQESAWELGSRFACISAWAEATELAVYEADPWYQRLRIEWDLLMQSLPIWLCAGTEGSMEVLICVTGPEEDQASLLGAEPCVDIWPPIEHRRVRNERTGGIDPLRPRPLFPQFQGDWLVRFVQSLVTASSFIICPSQLILDGLRDDQHHNFWPGTKGRTPTELAGRWGRGLLIWLRKDQVLKTCEVVLEVPRSPGRGEELQLDLFLCIPTVAVPKKSKDVQRPKVAITAFVRQEESSRKDKGAPERLAEGVLRKELKSEKATVGSYAVASLTLCGAESRQQLFVVLQNNESWPWQLRVLARIRAKEGEIPMGEATIPSAPEIPDAPPLRGAVLGGVAEPGRIYTCWPEALALYMPKRVKAAVAVPPTDTDEPQGLAAPDASHSWILQQDWAAQAPKVVTSCGTIASERRYIEPGSWPERDPAVVPEVDEQEFPDVTATLAPPARVAIAAWAEMSLLICATISPACLGASMPAAASVRDTSWSCQ</sequence>
<accession>A0A813BY48</accession>
<gene>
    <name evidence="1" type="ORF">SNEC2469_LOCUS32427</name>
</gene>